<gene>
    <name evidence="4" type="ORF">DUNSADRAFT_12529</name>
</gene>
<sequence>MALMQNKNAIARIQELRNDPEMEPFWNDVRAGGMQAMMKYYNDPAFLEMIGRKLGDVIPSGASGGAGGGAAATAAPPMAEVTDLLSAARVGDDEAVEDFLAVGKDVGMKDAQSRTPLHFAAGYNHKSIAKMLIEAGAPLEAQDSMGNTPLLYASGYGRAELVELLIAAGASKEAANTNGKTAYALATADARNPLSKNQKILEMLKL</sequence>
<dbReference type="InterPro" id="IPR036770">
    <property type="entry name" value="Ankyrin_rpt-contain_sf"/>
</dbReference>
<keyword evidence="1" id="KW-0677">Repeat</keyword>
<organism evidence="4 5">
    <name type="scientific">Dunaliella salina</name>
    <name type="common">Green alga</name>
    <name type="synonym">Protococcus salinus</name>
    <dbReference type="NCBI Taxonomy" id="3046"/>
    <lineage>
        <taxon>Eukaryota</taxon>
        <taxon>Viridiplantae</taxon>
        <taxon>Chlorophyta</taxon>
        <taxon>core chlorophytes</taxon>
        <taxon>Chlorophyceae</taxon>
        <taxon>CS clade</taxon>
        <taxon>Chlamydomonadales</taxon>
        <taxon>Dunaliellaceae</taxon>
        <taxon>Dunaliella</taxon>
    </lineage>
</organism>
<dbReference type="EMBL" id="MU069917">
    <property type="protein sequence ID" value="KAF5831842.1"/>
    <property type="molecule type" value="Genomic_DNA"/>
</dbReference>
<keyword evidence="2 3" id="KW-0040">ANK repeat</keyword>
<accession>A0ABQ7GB53</accession>
<reference evidence="4" key="1">
    <citation type="submission" date="2017-08" db="EMBL/GenBank/DDBJ databases">
        <authorList>
            <person name="Polle J.E."/>
            <person name="Barry K."/>
            <person name="Cushman J."/>
            <person name="Schmutz J."/>
            <person name="Tran D."/>
            <person name="Hathwaick L.T."/>
            <person name="Yim W.C."/>
            <person name="Jenkins J."/>
            <person name="Mckie-Krisberg Z.M."/>
            <person name="Prochnik S."/>
            <person name="Lindquist E."/>
            <person name="Dockter R.B."/>
            <person name="Adam C."/>
            <person name="Molina H."/>
            <person name="Bunkerborg J."/>
            <person name="Jin E."/>
            <person name="Buchheim M."/>
            <person name="Magnuson J."/>
        </authorList>
    </citation>
    <scope>NUCLEOTIDE SEQUENCE</scope>
    <source>
        <strain evidence="4">CCAP 19/18</strain>
    </source>
</reference>
<evidence type="ECO:0000256" key="1">
    <source>
        <dbReference type="ARBA" id="ARBA00022737"/>
    </source>
</evidence>
<dbReference type="Pfam" id="PF12796">
    <property type="entry name" value="Ank_2"/>
    <property type="match status" value="1"/>
</dbReference>
<comment type="caution">
    <text evidence="4">The sequence shown here is derived from an EMBL/GenBank/DDBJ whole genome shotgun (WGS) entry which is preliminary data.</text>
</comment>
<dbReference type="SMART" id="SM00248">
    <property type="entry name" value="ANK"/>
    <property type="match status" value="3"/>
</dbReference>
<name>A0ABQ7GB53_DUNSA</name>
<evidence type="ECO:0000313" key="5">
    <source>
        <dbReference type="Proteomes" id="UP000815325"/>
    </source>
</evidence>
<dbReference type="SUPFAM" id="SSF48403">
    <property type="entry name" value="Ankyrin repeat"/>
    <property type="match status" value="1"/>
</dbReference>
<dbReference type="Gene3D" id="1.25.40.20">
    <property type="entry name" value="Ankyrin repeat-containing domain"/>
    <property type="match status" value="2"/>
</dbReference>
<dbReference type="PROSITE" id="PS50088">
    <property type="entry name" value="ANK_REPEAT"/>
    <property type="match status" value="2"/>
</dbReference>
<feature type="repeat" description="ANK" evidence="3">
    <location>
        <begin position="112"/>
        <end position="144"/>
    </location>
</feature>
<dbReference type="PROSITE" id="PS50297">
    <property type="entry name" value="ANK_REP_REGION"/>
    <property type="match status" value="2"/>
</dbReference>
<protein>
    <submittedName>
        <fullName evidence="4">Ankyrin repeat-containing domain protein</fullName>
    </submittedName>
</protein>
<evidence type="ECO:0000256" key="3">
    <source>
        <dbReference type="PROSITE-ProRule" id="PRU00023"/>
    </source>
</evidence>
<feature type="repeat" description="ANK" evidence="3">
    <location>
        <begin position="145"/>
        <end position="177"/>
    </location>
</feature>
<proteinExistence type="predicted"/>
<dbReference type="Proteomes" id="UP000815325">
    <property type="component" value="Unassembled WGS sequence"/>
</dbReference>
<dbReference type="PANTHER" id="PTHR24171">
    <property type="entry name" value="ANKYRIN REPEAT DOMAIN-CONTAINING PROTEIN 39-RELATED"/>
    <property type="match status" value="1"/>
</dbReference>
<dbReference type="InterPro" id="IPR002110">
    <property type="entry name" value="Ankyrin_rpt"/>
</dbReference>
<dbReference type="PRINTS" id="PR01415">
    <property type="entry name" value="ANKYRIN"/>
</dbReference>
<evidence type="ECO:0000313" key="4">
    <source>
        <dbReference type="EMBL" id="KAF5831842.1"/>
    </source>
</evidence>
<keyword evidence="5" id="KW-1185">Reference proteome</keyword>
<evidence type="ECO:0000256" key="2">
    <source>
        <dbReference type="ARBA" id="ARBA00023043"/>
    </source>
</evidence>